<dbReference type="InterPro" id="IPR015943">
    <property type="entry name" value="WD40/YVTN_repeat-like_dom_sf"/>
</dbReference>
<dbReference type="PROSITE" id="PS50082">
    <property type="entry name" value="WD_REPEATS_2"/>
    <property type="match status" value="1"/>
</dbReference>
<comment type="subcellular location">
    <subcellularLocation>
        <location evidence="1">Nucleus</location>
    </subcellularLocation>
</comment>
<dbReference type="InterPro" id="IPR036322">
    <property type="entry name" value="WD40_repeat_dom_sf"/>
</dbReference>
<name>A0ABD2WQS1_9HYME</name>
<dbReference type="SMART" id="SM00320">
    <property type="entry name" value="WD40"/>
    <property type="match status" value="6"/>
</dbReference>
<gene>
    <name evidence="7" type="ORF">TKK_011073</name>
</gene>
<dbReference type="PANTHER" id="PTHR19865:SF0">
    <property type="entry name" value="U3 SMALL NUCLEOLAR RNA-INTERACTING PROTEIN 2"/>
    <property type="match status" value="1"/>
</dbReference>
<comment type="caution">
    <text evidence="7">The sequence shown here is derived from an EMBL/GenBank/DDBJ whole genome shotgun (WGS) entry which is preliminary data.</text>
</comment>
<dbReference type="Gene3D" id="2.130.10.10">
    <property type="entry name" value="YVTN repeat-like/Quinoprotein amine dehydrogenase"/>
    <property type="match status" value="2"/>
</dbReference>
<dbReference type="GO" id="GO:0005634">
    <property type="term" value="C:nucleus"/>
    <property type="evidence" value="ECO:0007669"/>
    <property type="project" value="UniProtKB-SubCell"/>
</dbReference>
<dbReference type="PANTHER" id="PTHR19865">
    <property type="entry name" value="U3 SMALL NUCLEOLAR RNA INTERACTING PROTEIN 2"/>
    <property type="match status" value="1"/>
</dbReference>
<dbReference type="Pfam" id="PF00400">
    <property type="entry name" value="WD40"/>
    <property type="match status" value="3"/>
</dbReference>
<sequence>MHNDQEDTQKCTIEIKDLPVEVFLHICSFLDECTLIHSLSLTCKQFHQILNDDSIWRARIRQTWPNVTYPISPHVDDDNFFWKRSCITVQKRKKLWMKTDVRKIHLENVHYSTIDGLLLMHKGETCVSGGRDRSLAISRLPNEERLQCESTIQSNAHKGWIWGLTSIEDTIFSCSWDGKVKSWAIVETGLRCLTTYAPIQTGALLCIASCSDLRYFATGSFCQKVFVYDPRNGDEPIFKYKPHKRSVIRVSMNLNYIISASEDRTVSIWDQRAGKTLQNNEVSKDSFIMSMCMQNNVVYVGDNLANIHVLDEKKMFEPVKTYKTEHKKSITGIHVDAGCLITSSLDRTVKISSPTDPPTLLSEFEFKNGEIASIGFLNETLAISGTDDIEIWQLAYKSKC</sequence>
<keyword evidence="8" id="KW-1185">Reference proteome</keyword>
<dbReference type="PROSITE" id="PS50181">
    <property type="entry name" value="FBOX"/>
    <property type="match status" value="1"/>
</dbReference>
<dbReference type="SMART" id="SM00256">
    <property type="entry name" value="FBOX"/>
    <property type="match status" value="1"/>
</dbReference>
<dbReference type="PROSITE" id="PS50294">
    <property type="entry name" value="WD_REPEATS_REGION"/>
    <property type="match status" value="1"/>
</dbReference>
<feature type="repeat" description="WD" evidence="5">
    <location>
        <begin position="240"/>
        <end position="279"/>
    </location>
</feature>
<protein>
    <recommendedName>
        <fullName evidence="6">F-box domain-containing protein</fullName>
    </recommendedName>
</protein>
<dbReference type="Gene3D" id="1.20.1280.50">
    <property type="match status" value="1"/>
</dbReference>
<evidence type="ECO:0000256" key="1">
    <source>
        <dbReference type="ARBA" id="ARBA00004123"/>
    </source>
</evidence>
<evidence type="ECO:0000256" key="5">
    <source>
        <dbReference type="PROSITE-ProRule" id="PRU00221"/>
    </source>
</evidence>
<feature type="domain" description="F-box" evidence="6">
    <location>
        <begin position="12"/>
        <end position="59"/>
    </location>
</feature>
<dbReference type="Proteomes" id="UP001627154">
    <property type="component" value="Unassembled WGS sequence"/>
</dbReference>
<evidence type="ECO:0000313" key="7">
    <source>
        <dbReference type="EMBL" id="KAL3394796.1"/>
    </source>
</evidence>
<dbReference type="SUPFAM" id="SSF50978">
    <property type="entry name" value="WD40 repeat-like"/>
    <property type="match status" value="1"/>
</dbReference>
<dbReference type="InterPro" id="IPR039241">
    <property type="entry name" value="Rrp9-like"/>
</dbReference>
<accession>A0ABD2WQS1</accession>
<keyword evidence="3" id="KW-0677">Repeat</keyword>
<dbReference type="EMBL" id="JBJJXI010000088">
    <property type="protein sequence ID" value="KAL3394796.1"/>
    <property type="molecule type" value="Genomic_DNA"/>
</dbReference>
<dbReference type="SUPFAM" id="SSF81383">
    <property type="entry name" value="F-box domain"/>
    <property type="match status" value="1"/>
</dbReference>
<keyword evidence="2 5" id="KW-0853">WD repeat</keyword>
<dbReference type="AlphaFoldDB" id="A0ABD2WQS1"/>
<evidence type="ECO:0000256" key="2">
    <source>
        <dbReference type="ARBA" id="ARBA00022574"/>
    </source>
</evidence>
<keyword evidence="4" id="KW-0539">Nucleus</keyword>
<dbReference type="InterPro" id="IPR001680">
    <property type="entry name" value="WD40_rpt"/>
</dbReference>
<evidence type="ECO:0000259" key="6">
    <source>
        <dbReference type="PROSITE" id="PS50181"/>
    </source>
</evidence>
<organism evidence="7 8">
    <name type="scientific">Trichogramma kaykai</name>
    <dbReference type="NCBI Taxonomy" id="54128"/>
    <lineage>
        <taxon>Eukaryota</taxon>
        <taxon>Metazoa</taxon>
        <taxon>Ecdysozoa</taxon>
        <taxon>Arthropoda</taxon>
        <taxon>Hexapoda</taxon>
        <taxon>Insecta</taxon>
        <taxon>Pterygota</taxon>
        <taxon>Neoptera</taxon>
        <taxon>Endopterygota</taxon>
        <taxon>Hymenoptera</taxon>
        <taxon>Apocrita</taxon>
        <taxon>Proctotrupomorpha</taxon>
        <taxon>Chalcidoidea</taxon>
        <taxon>Trichogrammatidae</taxon>
        <taxon>Trichogramma</taxon>
    </lineage>
</organism>
<proteinExistence type="predicted"/>
<reference evidence="7 8" key="1">
    <citation type="journal article" date="2024" name="bioRxiv">
        <title>A reference genome for Trichogramma kaykai: A tiny desert-dwelling parasitoid wasp with competing sex-ratio distorters.</title>
        <authorList>
            <person name="Culotta J."/>
            <person name="Lindsey A.R."/>
        </authorList>
    </citation>
    <scope>NUCLEOTIDE SEQUENCE [LARGE SCALE GENOMIC DNA]</scope>
    <source>
        <strain evidence="7 8">KSX58</strain>
    </source>
</reference>
<dbReference type="InterPro" id="IPR036047">
    <property type="entry name" value="F-box-like_dom_sf"/>
</dbReference>
<evidence type="ECO:0000313" key="8">
    <source>
        <dbReference type="Proteomes" id="UP001627154"/>
    </source>
</evidence>
<dbReference type="Pfam" id="PF12937">
    <property type="entry name" value="F-box-like"/>
    <property type="match status" value="1"/>
</dbReference>
<evidence type="ECO:0000256" key="3">
    <source>
        <dbReference type="ARBA" id="ARBA00022737"/>
    </source>
</evidence>
<dbReference type="InterPro" id="IPR001810">
    <property type="entry name" value="F-box_dom"/>
</dbReference>
<evidence type="ECO:0000256" key="4">
    <source>
        <dbReference type="ARBA" id="ARBA00023242"/>
    </source>
</evidence>